<feature type="transmembrane region" description="Helical" evidence="1">
    <location>
        <begin position="15"/>
        <end position="48"/>
    </location>
</feature>
<gene>
    <name evidence="2" type="ORF">TCDM_06624</name>
</gene>
<keyword evidence="1" id="KW-1133">Transmembrane helix</keyword>
<feature type="transmembrane region" description="Helical" evidence="1">
    <location>
        <begin position="108"/>
        <end position="129"/>
    </location>
</feature>
<feature type="transmembrane region" description="Helical" evidence="1">
    <location>
        <begin position="60"/>
        <end position="80"/>
    </location>
</feature>
<accession>V5DCE6</accession>
<sequence>MLKKGARLHYDTCSFFFLLFLFFHVSFMICLTGLPFFFFLLSFLWIFYLLCFFMCHGVEVYIYMCVFVCAFVLCGEWGFADGMRRRSKKSGRENAMVRGNRAERHRSTAVLFFVAFFSFSGVVEVSHYYPMDVSVVLAADVLSSSDTRHALILVGQRSVAGGSGNQERAVCIVSDAIPCTDMDVIMEQVECLEQVLPCGIAFLGVFLPGDGVKDLAALRHSLRSHLQVSFFLLRNTITREGCSVDFCNPEECCR</sequence>
<name>V5DCE6_TRYCR</name>
<keyword evidence="1" id="KW-0812">Transmembrane</keyword>
<evidence type="ECO:0000313" key="2">
    <source>
        <dbReference type="EMBL" id="ESS65091.1"/>
    </source>
</evidence>
<organism evidence="2 3">
    <name type="scientific">Trypanosoma cruzi Dm28c</name>
    <dbReference type="NCBI Taxonomy" id="1416333"/>
    <lineage>
        <taxon>Eukaryota</taxon>
        <taxon>Discoba</taxon>
        <taxon>Euglenozoa</taxon>
        <taxon>Kinetoplastea</taxon>
        <taxon>Metakinetoplastina</taxon>
        <taxon>Trypanosomatida</taxon>
        <taxon>Trypanosomatidae</taxon>
        <taxon>Trypanosoma</taxon>
        <taxon>Schizotrypanum</taxon>
    </lineage>
</organism>
<proteinExistence type="predicted"/>
<comment type="caution">
    <text evidence="2">The sequence shown here is derived from an EMBL/GenBank/DDBJ whole genome shotgun (WGS) entry which is preliminary data.</text>
</comment>
<reference evidence="2 3" key="1">
    <citation type="journal article" date="2014" name="Genome Announc.">
        <title>Trypanosoma cruzi Clone Dm28c Draft Genome Sequence.</title>
        <authorList>
            <person name="Grisard E.C."/>
            <person name="Teixeira S.M."/>
            <person name="de Almeida L.G."/>
            <person name="Stoco P.H."/>
            <person name="Gerber A.L."/>
            <person name="Talavera-Lopez C."/>
            <person name="Lima O.C."/>
            <person name="Andersson B."/>
            <person name="de Vasconcelos A.T."/>
        </authorList>
    </citation>
    <scope>NUCLEOTIDE SEQUENCE [LARGE SCALE GENOMIC DNA]</scope>
    <source>
        <strain evidence="2 3">Dm28c</strain>
    </source>
</reference>
<dbReference type="Proteomes" id="UP000017861">
    <property type="component" value="Unassembled WGS sequence"/>
</dbReference>
<protein>
    <submittedName>
        <fullName evidence="2">Uncharacterized protein</fullName>
    </submittedName>
</protein>
<dbReference type="VEuPathDB" id="TriTrypDB:TCDM_06624"/>
<dbReference type="OrthoDB" id="272507at2759"/>
<evidence type="ECO:0000256" key="1">
    <source>
        <dbReference type="SAM" id="Phobius"/>
    </source>
</evidence>
<dbReference type="AlphaFoldDB" id="V5DCE6"/>
<evidence type="ECO:0000313" key="3">
    <source>
        <dbReference type="Proteomes" id="UP000017861"/>
    </source>
</evidence>
<keyword evidence="1" id="KW-0472">Membrane</keyword>
<dbReference type="EMBL" id="AYLP01000072">
    <property type="protein sequence ID" value="ESS65091.1"/>
    <property type="molecule type" value="Genomic_DNA"/>
</dbReference>